<dbReference type="SUPFAM" id="SSF48452">
    <property type="entry name" value="TPR-like"/>
    <property type="match status" value="1"/>
</dbReference>
<name>A0A2W5K8D4_9GAMM</name>
<accession>A0A2W5K8D4</accession>
<keyword evidence="1" id="KW-0677">Repeat</keyword>
<organism evidence="4 5">
    <name type="scientific">Rhodanobacter denitrificans</name>
    <dbReference type="NCBI Taxonomy" id="666685"/>
    <lineage>
        <taxon>Bacteria</taxon>
        <taxon>Pseudomonadati</taxon>
        <taxon>Pseudomonadota</taxon>
        <taxon>Gammaproteobacteria</taxon>
        <taxon>Lysobacterales</taxon>
        <taxon>Rhodanobacteraceae</taxon>
        <taxon>Rhodanobacter</taxon>
    </lineage>
</organism>
<gene>
    <name evidence="4" type="ORF">DI564_11270</name>
</gene>
<evidence type="ECO:0000313" key="4">
    <source>
        <dbReference type="EMBL" id="PZQ13466.1"/>
    </source>
</evidence>
<reference evidence="4 5" key="1">
    <citation type="submission" date="2017-08" db="EMBL/GenBank/DDBJ databases">
        <title>Infants hospitalized years apart are colonized by the same room-sourced microbial strains.</title>
        <authorList>
            <person name="Brooks B."/>
            <person name="Olm M.R."/>
            <person name="Firek B.A."/>
            <person name="Baker R."/>
            <person name="Thomas B.C."/>
            <person name="Morowitz M.J."/>
            <person name="Banfield J.F."/>
        </authorList>
    </citation>
    <scope>NUCLEOTIDE SEQUENCE [LARGE SCALE GENOMIC DNA]</scope>
    <source>
        <strain evidence="4">S2_005_003_R2_42</strain>
    </source>
</reference>
<proteinExistence type="predicted"/>
<feature type="repeat" description="TPR" evidence="3">
    <location>
        <begin position="107"/>
        <end position="140"/>
    </location>
</feature>
<comment type="caution">
    <text evidence="4">The sequence shown here is derived from an EMBL/GenBank/DDBJ whole genome shotgun (WGS) entry which is preliminary data.</text>
</comment>
<evidence type="ECO:0000313" key="5">
    <source>
        <dbReference type="Proteomes" id="UP000249046"/>
    </source>
</evidence>
<dbReference type="InterPro" id="IPR011990">
    <property type="entry name" value="TPR-like_helical_dom_sf"/>
</dbReference>
<dbReference type="AlphaFoldDB" id="A0A2W5K8D4"/>
<dbReference type="PANTHER" id="PTHR44858">
    <property type="entry name" value="TETRATRICOPEPTIDE REPEAT PROTEIN 6"/>
    <property type="match status" value="1"/>
</dbReference>
<protein>
    <submittedName>
        <fullName evidence="4">Uncharacterized protein</fullName>
    </submittedName>
</protein>
<evidence type="ECO:0000256" key="1">
    <source>
        <dbReference type="ARBA" id="ARBA00022737"/>
    </source>
</evidence>
<dbReference type="InterPro" id="IPR050498">
    <property type="entry name" value="Ycf3"/>
</dbReference>
<evidence type="ECO:0000256" key="2">
    <source>
        <dbReference type="ARBA" id="ARBA00022803"/>
    </source>
</evidence>
<dbReference type="PROSITE" id="PS50005">
    <property type="entry name" value="TPR"/>
    <property type="match status" value="1"/>
</dbReference>
<evidence type="ECO:0000256" key="3">
    <source>
        <dbReference type="PROSITE-ProRule" id="PRU00339"/>
    </source>
</evidence>
<dbReference type="Gene3D" id="1.25.40.10">
    <property type="entry name" value="Tetratricopeptide repeat domain"/>
    <property type="match status" value="2"/>
</dbReference>
<dbReference type="Proteomes" id="UP000249046">
    <property type="component" value="Unassembled WGS sequence"/>
</dbReference>
<dbReference type="PANTHER" id="PTHR44858:SF1">
    <property type="entry name" value="UDP-N-ACETYLGLUCOSAMINE--PEPTIDE N-ACETYLGLUCOSAMINYLTRANSFERASE SPINDLY-RELATED"/>
    <property type="match status" value="1"/>
</dbReference>
<dbReference type="InterPro" id="IPR019734">
    <property type="entry name" value="TPR_rpt"/>
</dbReference>
<dbReference type="SMART" id="SM00028">
    <property type="entry name" value="TPR"/>
    <property type="match status" value="3"/>
</dbReference>
<sequence length="542" mass="59329">MCSDDQIVFDEARQLIRDGDFAGALIPLEALIAVHPRSAALRWHRSRCLRALERDAEAIADLDTVIALRPDYVPALVARAELAEADEAGEEAIGLLRRALAIDADDADVGFRLSLLLADHGAHDEAIALLTRAIASDPSRHEAWRLRADLRHRLAASPADDADVVSDPLGMRYDRAQLEAALADYQAAVAIADDLRVDLRIADIAQRLGRYEEAVVHGDAVLARLAADDPVRSHVQELRDRAAAGPDGEREHYARMIEAALGDATGADRDLHEDMANAALRSAADHIRRGADVSSALETFVPESAEDASAAYIAHQIHNLAHEPPPGLEPAVASEFPGYQQRHLAAVRRTIEPLGYVHLTDAEARNLGQTLGQRVVIGLYVHPQYGTAAAYAMRPKWPGLLGFLALFLSGKWRAQRMLECVSRFADGTFLSTREAGADVFEYDAAESFHLEKLADGSGPRAVAERHAVRVRERLADLPGSAVDVPTTLDGIEGQWIESNQLKAEYRRSIDYVTDAELRGLLGRHYDRYAEKVRARLALMTAE</sequence>
<dbReference type="Pfam" id="PF14559">
    <property type="entry name" value="TPR_19"/>
    <property type="match status" value="1"/>
</dbReference>
<dbReference type="EMBL" id="QFPO01000009">
    <property type="protein sequence ID" value="PZQ13466.1"/>
    <property type="molecule type" value="Genomic_DNA"/>
</dbReference>
<keyword evidence="2 3" id="KW-0802">TPR repeat</keyword>